<evidence type="ECO:0000313" key="1">
    <source>
        <dbReference type="EMBL" id="KAF2690837.1"/>
    </source>
</evidence>
<dbReference type="Gene3D" id="3.30.710.10">
    <property type="entry name" value="Potassium Channel Kv1.1, Chain A"/>
    <property type="match status" value="1"/>
</dbReference>
<dbReference type="AlphaFoldDB" id="A0A6G1JJU4"/>
<reference evidence="1" key="1">
    <citation type="journal article" date="2020" name="Stud. Mycol.">
        <title>101 Dothideomycetes genomes: a test case for predicting lifestyles and emergence of pathogens.</title>
        <authorList>
            <person name="Haridas S."/>
            <person name="Albert R."/>
            <person name="Binder M."/>
            <person name="Bloem J."/>
            <person name="Labutti K."/>
            <person name="Salamov A."/>
            <person name="Andreopoulos B."/>
            <person name="Baker S."/>
            <person name="Barry K."/>
            <person name="Bills G."/>
            <person name="Bluhm B."/>
            <person name="Cannon C."/>
            <person name="Castanera R."/>
            <person name="Culley D."/>
            <person name="Daum C."/>
            <person name="Ezra D."/>
            <person name="Gonzalez J."/>
            <person name="Henrissat B."/>
            <person name="Kuo A."/>
            <person name="Liang C."/>
            <person name="Lipzen A."/>
            <person name="Lutzoni F."/>
            <person name="Magnuson J."/>
            <person name="Mondo S."/>
            <person name="Nolan M."/>
            <person name="Ohm R."/>
            <person name="Pangilinan J."/>
            <person name="Park H.-J."/>
            <person name="Ramirez L."/>
            <person name="Alfaro M."/>
            <person name="Sun H."/>
            <person name="Tritt A."/>
            <person name="Yoshinaga Y."/>
            <person name="Zwiers L.-H."/>
            <person name="Turgeon B."/>
            <person name="Goodwin S."/>
            <person name="Spatafora J."/>
            <person name="Crous P."/>
            <person name="Grigoriev I."/>
        </authorList>
    </citation>
    <scope>NUCLEOTIDE SEQUENCE</scope>
    <source>
        <strain evidence="1">CBS 122367</strain>
    </source>
</reference>
<evidence type="ECO:0008006" key="3">
    <source>
        <dbReference type="Google" id="ProtNLM"/>
    </source>
</evidence>
<name>A0A6G1JJU4_9PLEO</name>
<gene>
    <name evidence="1" type="ORF">K458DRAFT_382411</name>
</gene>
<dbReference type="InterPro" id="IPR011333">
    <property type="entry name" value="SKP1/BTB/POZ_sf"/>
</dbReference>
<accession>A0A6G1JJU4</accession>
<dbReference type="Proteomes" id="UP000799291">
    <property type="component" value="Unassembled WGS sequence"/>
</dbReference>
<dbReference type="PANTHER" id="PTHR47843:SF2">
    <property type="entry name" value="BTB DOMAIN-CONTAINING PROTEIN"/>
    <property type="match status" value="1"/>
</dbReference>
<keyword evidence="2" id="KW-1185">Reference proteome</keyword>
<dbReference type="PANTHER" id="PTHR47843">
    <property type="entry name" value="BTB DOMAIN-CONTAINING PROTEIN-RELATED"/>
    <property type="match status" value="1"/>
</dbReference>
<sequence>MTPLTSVLTKPVLSYTSKTCQYSARKLAFAVLKNYQKRQAIGGVRLGVTKFDLLGPADNIIVKIGERGVEHHVSKIPLARHSEYFKIEDAKPFFFELFIDWLYWNEIPSVEKSSEDISATLFISLNWVYSMARLMLYAFADRFLVPKLKRDLNRALATDYCCLSMYLGLDVIDFAFKNLPDGDTIRDLLVDMYCSQWSQSAYDIMIQYN</sequence>
<evidence type="ECO:0000313" key="2">
    <source>
        <dbReference type="Proteomes" id="UP000799291"/>
    </source>
</evidence>
<proteinExistence type="predicted"/>
<dbReference type="OrthoDB" id="194443at2759"/>
<dbReference type="EMBL" id="MU005570">
    <property type="protein sequence ID" value="KAF2690837.1"/>
    <property type="molecule type" value="Genomic_DNA"/>
</dbReference>
<protein>
    <recommendedName>
        <fullName evidence="3">BTB domain-containing protein</fullName>
    </recommendedName>
</protein>
<organism evidence="1 2">
    <name type="scientific">Lentithecium fluviatile CBS 122367</name>
    <dbReference type="NCBI Taxonomy" id="1168545"/>
    <lineage>
        <taxon>Eukaryota</taxon>
        <taxon>Fungi</taxon>
        <taxon>Dikarya</taxon>
        <taxon>Ascomycota</taxon>
        <taxon>Pezizomycotina</taxon>
        <taxon>Dothideomycetes</taxon>
        <taxon>Pleosporomycetidae</taxon>
        <taxon>Pleosporales</taxon>
        <taxon>Massarineae</taxon>
        <taxon>Lentitheciaceae</taxon>
        <taxon>Lentithecium</taxon>
    </lineage>
</organism>
<dbReference type="SUPFAM" id="SSF54695">
    <property type="entry name" value="POZ domain"/>
    <property type="match status" value="1"/>
</dbReference>